<sequence>MSKPTQSKAGPLSKDIGMIVLANIVAVASIALFAAMGLSIAIAANGSL</sequence>
<keyword evidence="1" id="KW-0812">Transmembrane</keyword>
<name>A0ABV8FSU3_9ACTN</name>
<accession>A0ABV8FSU3</accession>
<evidence type="ECO:0000256" key="1">
    <source>
        <dbReference type="SAM" id="Phobius"/>
    </source>
</evidence>
<dbReference type="EMBL" id="JBHSBH010000015">
    <property type="protein sequence ID" value="MFC3999234.1"/>
    <property type="molecule type" value="Genomic_DNA"/>
</dbReference>
<comment type="caution">
    <text evidence="2">The sequence shown here is derived from an EMBL/GenBank/DDBJ whole genome shotgun (WGS) entry which is preliminary data.</text>
</comment>
<protein>
    <submittedName>
        <fullName evidence="2">Uncharacterized protein</fullName>
    </submittedName>
</protein>
<gene>
    <name evidence="2" type="ORF">ACFOVU_25190</name>
</gene>
<evidence type="ECO:0000313" key="3">
    <source>
        <dbReference type="Proteomes" id="UP001595847"/>
    </source>
</evidence>
<reference evidence="3" key="1">
    <citation type="journal article" date="2019" name="Int. J. Syst. Evol. Microbiol.">
        <title>The Global Catalogue of Microorganisms (GCM) 10K type strain sequencing project: providing services to taxonomists for standard genome sequencing and annotation.</title>
        <authorList>
            <consortium name="The Broad Institute Genomics Platform"/>
            <consortium name="The Broad Institute Genome Sequencing Center for Infectious Disease"/>
            <person name="Wu L."/>
            <person name="Ma J."/>
        </authorList>
    </citation>
    <scope>NUCLEOTIDE SEQUENCE [LARGE SCALE GENOMIC DNA]</scope>
    <source>
        <strain evidence="3">TBRC 1826</strain>
    </source>
</reference>
<keyword evidence="1" id="KW-0472">Membrane</keyword>
<evidence type="ECO:0000313" key="2">
    <source>
        <dbReference type="EMBL" id="MFC3999234.1"/>
    </source>
</evidence>
<keyword evidence="1" id="KW-1133">Transmembrane helix</keyword>
<dbReference type="Proteomes" id="UP001595847">
    <property type="component" value="Unassembled WGS sequence"/>
</dbReference>
<dbReference type="RefSeq" id="WP_378537547.1">
    <property type="nucleotide sequence ID" value="NZ_JBHSBH010000015.1"/>
</dbReference>
<keyword evidence="3" id="KW-1185">Reference proteome</keyword>
<proteinExistence type="predicted"/>
<feature type="transmembrane region" description="Helical" evidence="1">
    <location>
        <begin position="20"/>
        <end position="44"/>
    </location>
</feature>
<organism evidence="2 3">
    <name type="scientific">Nocardiopsis sediminis</name>
    <dbReference type="NCBI Taxonomy" id="1778267"/>
    <lineage>
        <taxon>Bacteria</taxon>
        <taxon>Bacillati</taxon>
        <taxon>Actinomycetota</taxon>
        <taxon>Actinomycetes</taxon>
        <taxon>Streptosporangiales</taxon>
        <taxon>Nocardiopsidaceae</taxon>
        <taxon>Nocardiopsis</taxon>
    </lineage>
</organism>